<sequence length="516" mass="58321">MLDGMINFTSSNMKLIKFQLFVLLIFLTAYPLHTMAEEKAPPADIPEPVVATSEHKTLLNGTPVNYKVTAGETHLQDSKGKPAASIFSIAYTRTDMKDVTDRPLLFVFNGGPGSSSVWMHMGVFGPKRVVLPSDAERVGAPPYPIETNPLSLLDMADLVFIDPVGTGYSKALGDKEGKAFWGVKQDAEILAEFVRVYITRNKRWNSPKYLAGESYGTTRAAAMVKELQEGWGSIDLNGVLLISSILDFQTGDFTAGNDLPYLTFLPTYAATAWYHNAIPNKSKYPDLESFLNEVREFALSDYASVLLKGDLAQPSQIEKAVNKLHQYTGLSKRYIEQTDLRINEFRFMKELLRDQGKVVGRLDSRYLGEDQDQVSDSFEADPSSYAIDGAYTAALQHYMATELNVEREDRYHILSAEVFRNWDWLYGDSPRSQGFLAMTPNLSRAMRQNKDFRVFVANGYYDLATPFFATEYSMNHHGMDTSRVTMKYYEAGHMMYIHHPSLEQLVKDIREFMNKE</sequence>
<dbReference type="RefSeq" id="WP_265617812.1">
    <property type="nucleotide sequence ID" value="NZ_JAPFRD010000011.1"/>
</dbReference>
<evidence type="ECO:0000256" key="4">
    <source>
        <dbReference type="ARBA" id="ARBA00022801"/>
    </source>
</evidence>
<reference evidence="6" key="1">
    <citation type="submission" date="2022-11" db="EMBL/GenBank/DDBJ databases">
        <title>Alteromonas sp. nov., isolated from sea water of the Qingdao.</title>
        <authorList>
            <person name="Wang Q."/>
        </authorList>
    </citation>
    <scope>NUCLEOTIDE SEQUENCE</scope>
    <source>
        <strain evidence="6">ASW11-7</strain>
    </source>
</reference>
<evidence type="ECO:0000313" key="7">
    <source>
        <dbReference type="Proteomes" id="UP001142810"/>
    </source>
</evidence>
<evidence type="ECO:0000256" key="2">
    <source>
        <dbReference type="ARBA" id="ARBA00022670"/>
    </source>
</evidence>
<dbReference type="EMBL" id="JAPFRD010000011">
    <property type="protein sequence ID" value="MCW8109067.1"/>
    <property type="molecule type" value="Genomic_DNA"/>
</dbReference>
<name>A0ABT3P8H8_9ALTE</name>
<organism evidence="6 7">
    <name type="scientific">Alteromonas aquimaris</name>
    <dbReference type="NCBI Taxonomy" id="2998417"/>
    <lineage>
        <taxon>Bacteria</taxon>
        <taxon>Pseudomonadati</taxon>
        <taxon>Pseudomonadota</taxon>
        <taxon>Gammaproteobacteria</taxon>
        <taxon>Alteromonadales</taxon>
        <taxon>Alteromonadaceae</taxon>
        <taxon>Alteromonas/Salinimonas group</taxon>
        <taxon>Alteromonas</taxon>
    </lineage>
</organism>
<keyword evidence="3" id="KW-0732">Signal</keyword>
<evidence type="ECO:0000256" key="5">
    <source>
        <dbReference type="ARBA" id="ARBA00023180"/>
    </source>
</evidence>
<dbReference type="Proteomes" id="UP001142810">
    <property type="component" value="Unassembled WGS sequence"/>
</dbReference>
<dbReference type="InterPro" id="IPR029058">
    <property type="entry name" value="AB_hydrolase_fold"/>
</dbReference>
<keyword evidence="4" id="KW-0378">Hydrolase</keyword>
<dbReference type="PANTHER" id="PTHR11802">
    <property type="entry name" value="SERINE PROTEASE FAMILY S10 SERINE CARBOXYPEPTIDASE"/>
    <property type="match status" value="1"/>
</dbReference>
<evidence type="ECO:0000256" key="3">
    <source>
        <dbReference type="ARBA" id="ARBA00022729"/>
    </source>
</evidence>
<comment type="caution">
    <text evidence="6">The sequence shown here is derived from an EMBL/GenBank/DDBJ whole genome shotgun (WGS) entry which is preliminary data.</text>
</comment>
<dbReference type="Pfam" id="PF00450">
    <property type="entry name" value="Peptidase_S10"/>
    <property type="match status" value="1"/>
</dbReference>
<dbReference type="InterPro" id="IPR001563">
    <property type="entry name" value="Peptidase_S10"/>
</dbReference>
<protein>
    <submittedName>
        <fullName evidence="6">Peptidase S10</fullName>
    </submittedName>
</protein>
<dbReference type="Gene3D" id="3.40.50.1820">
    <property type="entry name" value="alpha/beta hydrolase"/>
    <property type="match status" value="1"/>
</dbReference>
<keyword evidence="7" id="KW-1185">Reference proteome</keyword>
<proteinExistence type="predicted"/>
<keyword evidence="2" id="KW-0645">Protease</keyword>
<gene>
    <name evidence="6" type="ORF">OPS25_11225</name>
</gene>
<keyword evidence="5" id="KW-0325">Glycoprotein</keyword>
<accession>A0ABT3P8H8</accession>
<dbReference type="SUPFAM" id="SSF53474">
    <property type="entry name" value="alpha/beta-Hydrolases"/>
    <property type="match status" value="1"/>
</dbReference>
<dbReference type="PANTHER" id="PTHR11802:SF3">
    <property type="entry name" value="RETINOID-INDUCIBLE SERINE CARBOXYPEPTIDASE"/>
    <property type="match status" value="1"/>
</dbReference>
<evidence type="ECO:0000256" key="1">
    <source>
        <dbReference type="ARBA" id="ARBA00022645"/>
    </source>
</evidence>
<keyword evidence="1" id="KW-0121">Carboxypeptidase</keyword>
<evidence type="ECO:0000313" key="6">
    <source>
        <dbReference type="EMBL" id="MCW8109067.1"/>
    </source>
</evidence>